<sequence length="178" mass="19434">MTYQSGTYTLDAAHSSIGFSVRHAMVTKVHGRFEEFEATIEFDAENPANSSTTATIKTDSINTNNSDRDEHLRNKDFFNAEENPSITFKSTAIELHSEEKATVKGDLTIKGITKPVSLDVDLFGSAEDPWGQTRVGFEATTTINRNDFGVEYNAPLKTGGVLIGNDIAIQIEGSAVKQ</sequence>
<feature type="region of interest" description="Disordered" evidence="2">
    <location>
        <begin position="47"/>
        <end position="70"/>
    </location>
</feature>
<dbReference type="AlphaFoldDB" id="A0A0K2H2C6"/>
<evidence type="ECO:0000313" key="5">
    <source>
        <dbReference type="Proteomes" id="UP000058446"/>
    </source>
</evidence>
<evidence type="ECO:0000313" key="4">
    <source>
        <dbReference type="EMBL" id="ALA68189.1"/>
    </source>
</evidence>
<evidence type="ECO:0000256" key="1">
    <source>
        <dbReference type="ARBA" id="ARBA00008812"/>
    </source>
</evidence>
<dbReference type="KEGG" id="clw:CLAC_11475"/>
<dbReference type="PATRIC" id="fig|1408189.4.peg.2317"/>
<dbReference type="EMBL" id="CP006841">
    <property type="protein sequence ID" value="ALA68189.1"/>
    <property type="molecule type" value="Genomic_DNA"/>
</dbReference>
<feature type="domain" description="Lipid/polyisoprenoid-binding YceI-like" evidence="3">
    <location>
        <begin position="7"/>
        <end position="176"/>
    </location>
</feature>
<reference evidence="4 5" key="1">
    <citation type="submission" date="2013-10" db="EMBL/GenBank/DDBJ databases">
        <title>Complete genome sequence of Corynebacterium lactis DSM 45799(T), isolated from raw cow milk.</title>
        <authorList>
            <person name="Ruckert C."/>
            <person name="Albersmeier A."/>
            <person name="Lipski A."/>
            <person name="Kalinowski J."/>
        </authorList>
    </citation>
    <scope>NUCLEOTIDE SEQUENCE [LARGE SCALE GENOMIC DNA]</scope>
    <source>
        <strain evidence="4 5">RW2-5</strain>
    </source>
</reference>
<evidence type="ECO:0000259" key="3">
    <source>
        <dbReference type="SMART" id="SM00867"/>
    </source>
</evidence>
<keyword evidence="5" id="KW-1185">Reference proteome</keyword>
<dbReference type="SMART" id="SM00867">
    <property type="entry name" value="YceI"/>
    <property type="match status" value="1"/>
</dbReference>
<dbReference type="Pfam" id="PF04264">
    <property type="entry name" value="YceI"/>
    <property type="match status" value="1"/>
</dbReference>
<dbReference type="InterPro" id="IPR007372">
    <property type="entry name" value="Lipid/polyisoprenoid-bd_YceI"/>
</dbReference>
<proteinExistence type="inferred from homology"/>
<dbReference type="PANTHER" id="PTHR34406:SF1">
    <property type="entry name" value="PROTEIN YCEI"/>
    <property type="match status" value="1"/>
</dbReference>
<dbReference type="RefSeq" id="WP_053412998.1">
    <property type="nucleotide sequence ID" value="NZ_CP006841.1"/>
</dbReference>
<evidence type="ECO:0000256" key="2">
    <source>
        <dbReference type="SAM" id="MobiDB-lite"/>
    </source>
</evidence>
<dbReference type="InterPro" id="IPR036761">
    <property type="entry name" value="TTHA0802/YceI-like_sf"/>
</dbReference>
<comment type="similarity">
    <text evidence="1">Belongs to the UPF0312 family.</text>
</comment>
<dbReference type="Proteomes" id="UP000058446">
    <property type="component" value="Chromosome"/>
</dbReference>
<name>A0A0K2H2C6_9CORY</name>
<protein>
    <recommendedName>
        <fullName evidence="3">Lipid/polyisoprenoid-binding YceI-like domain-containing protein</fullName>
    </recommendedName>
</protein>
<dbReference type="OrthoDB" id="9811006at2"/>
<dbReference type="Gene3D" id="2.40.128.110">
    <property type="entry name" value="Lipid/polyisoprenoid-binding, YceI-like"/>
    <property type="match status" value="1"/>
</dbReference>
<feature type="compositionally biased region" description="Polar residues" evidence="2">
    <location>
        <begin position="47"/>
        <end position="65"/>
    </location>
</feature>
<organism evidence="4 5">
    <name type="scientific">Corynebacterium lactis RW2-5</name>
    <dbReference type="NCBI Taxonomy" id="1408189"/>
    <lineage>
        <taxon>Bacteria</taxon>
        <taxon>Bacillati</taxon>
        <taxon>Actinomycetota</taxon>
        <taxon>Actinomycetes</taxon>
        <taxon>Mycobacteriales</taxon>
        <taxon>Corynebacteriaceae</taxon>
        <taxon>Corynebacterium</taxon>
    </lineage>
</organism>
<dbReference type="STRING" id="1408189.CLAC_11475"/>
<gene>
    <name evidence="4" type="ORF">CLAC_11475</name>
</gene>
<dbReference type="SUPFAM" id="SSF101874">
    <property type="entry name" value="YceI-like"/>
    <property type="match status" value="1"/>
</dbReference>
<accession>A0A0K2H2C6</accession>
<dbReference type="PANTHER" id="PTHR34406">
    <property type="entry name" value="PROTEIN YCEI"/>
    <property type="match status" value="1"/>
</dbReference>